<proteinExistence type="predicted"/>
<feature type="region of interest" description="Disordered" evidence="1">
    <location>
        <begin position="48"/>
        <end position="287"/>
    </location>
</feature>
<gene>
    <name evidence="3" type="primary">LOC105039417</name>
</gene>
<organism evidence="2 3">
    <name type="scientific">Elaeis guineensis var. tenera</name>
    <name type="common">Oil palm</name>
    <dbReference type="NCBI Taxonomy" id="51953"/>
    <lineage>
        <taxon>Eukaryota</taxon>
        <taxon>Viridiplantae</taxon>
        <taxon>Streptophyta</taxon>
        <taxon>Embryophyta</taxon>
        <taxon>Tracheophyta</taxon>
        <taxon>Spermatophyta</taxon>
        <taxon>Magnoliopsida</taxon>
        <taxon>Liliopsida</taxon>
        <taxon>Arecaceae</taxon>
        <taxon>Arecoideae</taxon>
        <taxon>Cocoseae</taxon>
        <taxon>Elaeidinae</taxon>
        <taxon>Elaeis</taxon>
    </lineage>
</organism>
<feature type="compositionally biased region" description="Basic residues" evidence="1">
    <location>
        <begin position="273"/>
        <end position="287"/>
    </location>
</feature>
<feature type="region of interest" description="Disordered" evidence="1">
    <location>
        <begin position="1"/>
        <end position="28"/>
    </location>
</feature>
<evidence type="ECO:0000313" key="2">
    <source>
        <dbReference type="Proteomes" id="UP000504607"/>
    </source>
</evidence>
<protein>
    <submittedName>
        <fullName evidence="3">Pre-mRNA-splicing factor cwc25-like</fullName>
    </submittedName>
</protein>
<dbReference type="RefSeq" id="XP_010913852.1">
    <property type="nucleotide sequence ID" value="XM_010915550.1"/>
</dbReference>
<name>A0A6I9QVA0_ELAGV</name>
<evidence type="ECO:0000313" key="3">
    <source>
        <dbReference type="RefSeq" id="XP_010913852.1"/>
    </source>
</evidence>
<feature type="compositionally biased region" description="Basic and acidic residues" evidence="1">
    <location>
        <begin position="149"/>
        <end position="179"/>
    </location>
</feature>
<feature type="compositionally biased region" description="Basic residues" evidence="1">
    <location>
        <begin position="180"/>
        <end position="189"/>
    </location>
</feature>
<keyword evidence="2" id="KW-1185">Reference proteome</keyword>
<feature type="compositionally biased region" description="Basic and acidic residues" evidence="1">
    <location>
        <begin position="234"/>
        <end position="262"/>
    </location>
</feature>
<evidence type="ECO:0000256" key="1">
    <source>
        <dbReference type="SAM" id="MobiDB-lite"/>
    </source>
</evidence>
<reference evidence="3" key="1">
    <citation type="submission" date="2025-08" db="UniProtKB">
        <authorList>
            <consortium name="RefSeq"/>
        </authorList>
    </citation>
    <scope>IDENTIFICATION</scope>
</reference>
<dbReference type="Proteomes" id="UP000504607">
    <property type="component" value="Chromosome 2"/>
</dbReference>
<accession>A0A6I9QVA0</accession>
<sequence>MSYENTEPPFDTPAFGQRERKPRGKNPSHRIKLLYSAASLGFVISMFPTHWSSPEPSMAQKSRDDRERDRDSSKDHHHRDCDGDRDHKHWRRHGEEKHHGSRDERHGDEDRHHRSLDDSPGDLEPRRDEWHYDDDRHHHHSQEDSPSDLEWRCERSTRRTRDSVEWDRVSHEQSVERCHHSSSMRKRKERRGDEEELNKNDKRVMVSDEGREEKKERWHVEDRAAEDSSNLNDVYKEERVSKNSKKEDGLRVMEEHREKNMVEEEVASDAEIKKKRKEGKRLSLKNK</sequence>
<dbReference type="AlphaFoldDB" id="A0A6I9QVA0"/>
<dbReference type="InParanoid" id="A0A6I9QVA0"/>
<feature type="compositionally biased region" description="Basic and acidic residues" evidence="1">
    <location>
        <begin position="61"/>
        <end position="136"/>
    </location>
</feature>
<feature type="compositionally biased region" description="Basic and acidic residues" evidence="1">
    <location>
        <begin position="190"/>
        <end position="226"/>
    </location>
</feature>